<evidence type="ECO:0000313" key="5">
    <source>
        <dbReference type="Proteomes" id="UP000261811"/>
    </source>
</evidence>
<feature type="transmembrane region" description="Helical" evidence="2">
    <location>
        <begin position="177"/>
        <end position="196"/>
    </location>
</feature>
<keyword evidence="2" id="KW-0472">Membrane</keyword>
<dbReference type="InterPro" id="IPR000326">
    <property type="entry name" value="PAP2/HPO"/>
</dbReference>
<feature type="transmembrane region" description="Helical" evidence="2">
    <location>
        <begin position="36"/>
        <end position="56"/>
    </location>
</feature>
<feature type="region of interest" description="Disordered" evidence="1">
    <location>
        <begin position="311"/>
        <end position="347"/>
    </location>
</feature>
<protein>
    <submittedName>
        <fullName evidence="4">PAP2 family protein</fullName>
    </submittedName>
</protein>
<evidence type="ECO:0000256" key="1">
    <source>
        <dbReference type="SAM" id="MobiDB-lite"/>
    </source>
</evidence>
<feature type="compositionally biased region" description="Acidic residues" evidence="1">
    <location>
        <begin position="317"/>
        <end position="341"/>
    </location>
</feature>
<feature type="transmembrane region" description="Helical" evidence="2">
    <location>
        <begin position="152"/>
        <end position="170"/>
    </location>
</feature>
<organism evidence="4 5">
    <name type="scientific">Actinomadura logoneensis</name>
    <dbReference type="NCBI Taxonomy" id="2293572"/>
    <lineage>
        <taxon>Bacteria</taxon>
        <taxon>Bacillati</taxon>
        <taxon>Actinomycetota</taxon>
        <taxon>Actinomycetes</taxon>
        <taxon>Streptosporangiales</taxon>
        <taxon>Thermomonosporaceae</taxon>
        <taxon>Actinomadura</taxon>
    </lineage>
</organism>
<keyword evidence="2" id="KW-1133">Transmembrane helix</keyword>
<feature type="domain" description="Phosphatidic acid phosphatase type 2/haloperoxidase" evidence="3">
    <location>
        <begin position="106"/>
        <end position="217"/>
    </location>
</feature>
<gene>
    <name evidence="4" type="ORF">DZF91_03400</name>
</gene>
<feature type="transmembrane region" description="Helical" evidence="2">
    <location>
        <begin position="112"/>
        <end position="132"/>
    </location>
</feature>
<keyword evidence="2" id="KW-0812">Transmembrane</keyword>
<evidence type="ECO:0000256" key="2">
    <source>
        <dbReference type="SAM" id="Phobius"/>
    </source>
</evidence>
<name>A0A372JSW8_9ACTN</name>
<dbReference type="CDD" id="cd01610">
    <property type="entry name" value="PAP2_like"/>
    <property type="match status" value="1"/>
</dbReference>
<dbReference type="EMBL" id="QURH01000070">
    <property type="protein sequence ID" value="RFU43040.1"/>
    <property type="molecule type" value="Genomic_DNA"/>
</dbReference>
<dbReference type="SUPFAM" id="SSF48317">
    <property type="entry name" value="Acid phosphatase/Vanadium-dependent haloperoxidase"/>
    <property type="match status" value="1"/>
</dbReference>
<dbReference type="InterPro" id="IPR036938">
    <property type="entry name" value="PAP2/HPO_sf"/>
</dbReference>
<dbReference type="Gene3D" id="1.20.144.10">
    <property type="entry name" value="Phosphatidic acid phosphatase type 2/haloperoxidase"/>
    <property type="match status" value="1"/>
</dbReference>
<proteinExistence type="predicted"/>
<evidence type="ECO:0000313" key="4">
    <source>
        <dbReference type="EMBL" id="RFU43040.1"/>
    </source>
</evidence>
<accession>A0A372JSW8</accession>
<sequence length="347" mass="34903">MWPACAPGRPWGLVTLVGMASRGWGGRTGAVPVGGAWRVAVGCGALLVAVYALAVWTTPGQRFEDAVLRASWPDRASPVVAVLDVISAGSLALAAALVGWIGHRTGGRATALAIVAMILAAVTATELLQAVLPRPILLAHGFRREDRSFPSGHTAVATAVLCGLLLAVPARARPWTALPALLGSAAIGAATVTVSWHRPSDTVGSALIVMIGVCVTIAVLRRRGLLVPLTETNGGGRIVGGVLAIVVTTSVAVAVYAGHKAVVALDSTGDPDLAPHSAVIAGRAVAIAATGTATLTTLLLLAGLGPARIAHAREPEATDESDGEATGESDGEATGESDGESDLSPTV</sequence>
<dbReference type="Proteomes" id="UP000261811">
    <property type="component" value="Unassembled WGS sequence"/>
</dbReference>
<feature type="transmembrane region" description="Helical" evidence="2">
    <location>
        <begin position="279"/>
        <end position="304"/>
    </location>
</feature>
<keyword evidence="5" id="KW-1185">Reference proteome</keyword>
<feature type="transmembrane region" description="Helical" evidence="2">
    <location>
        <begin position="76"/>
        <end position="100"/>
    </location>
</feature>
<dbReference type="AlphaFoldDB" id="A0A372JSW8"/>
<reference evidence="4 5" key="1">
    <citation type="submission" date="2018-08" db="EMBL/GenBank/DDBJ databases">
        <title>Actinomadura jelena sp. nov., a novel Actinomycete isolated from soil in Chad.</title>
        <authorList>
            <person name="Shi L."/>
        </authorList>
    </citation>
    <scope>NUCLEOTIDE SEQUENCE [LARGE SCALE GENOMIC DNA]</scope>
    <source>
        <strain evidence="4 5">NEAU-G17</strain>
    </source>
</reference>
<evidence type="ECO:0000259" key="3">
    <source>
        <dbReference type="SMART" id="SM00014"/>
    </source>
</evidence>
<feature type="transmembrane region" description="Helical" evidence="2">
    <location>
        <begin position="202"/>
        <end position="220"/>
    </location>
</feature>
<comment type="caution">
    <text evidence="4">The sequence shown here is derived from an EMBL/GenBank/DDBJ whole genome shotgun (WGS) entry which is preliminary data.</text>
</comment>
<dbReference type="SMART" id="SM00014">
    <property type="entry name" value="acidPPc"/>
    <property type="match status" value="1"/>
</dbReference>
<feature type="transmembrane region" description="Helical" evidence="2">
    <location>
        <begin position="241"/>
        <end position="259"/>
    </location>
</feature>
<dbReference type="Pfam" id="PF01569">
    <property type="entry name" value="PAP2"/>
    <property type="match status" value="1"/>
</dbReference>